<dbReference type="AlphaFoldDB" id="A0A0W4ZL65"/>
<proteinExistence type="inferred from homology"/>
<feature type="transmembrane region" description="Helical" evidence="11">
    <location>
        <begin position="635"/>
        <end position="652"/>
    </location>
</feature>
<dbReference type="Proteomes" id="UP000053447">
    <property type="component" value="Unassembled WGS sequence"/>
</dbReference>
<feature type="coiled-coil region" evidence="10">
    <location>
        <begin position="512"/>
        <end position="546"/>
    </location>
</feature>
<dbReference type="STRING" id="1408657.A0A0W4ZL65"/>
<keyword evidence="15" id="KW-1185">Reference proteome</keyword>
<dbReference type="PANTHER" id="PTHR14043:SF2">
    <property type="entry name" value="HOMEOBOX PROTEIN CUT"/>
    <property type="match status" value="1"/>
</dbReference>
<gene>
    <name evidence="14" type="ORF">T551_02398</name>
</gene>
<dbReference type="Pfam" id="PF08172">
    <property type="entry name" value="CASP_C"/>
    <property type="match status" value="1"/>
</dbReference>
<evidence type="ECO:0000256" key="3">
    <source>
        <dbReference type="ARBA" id="ARBA00018691"/>
    </source>
</evidence>
<evidence type="ECO:0000256" key="1">
    <source>
        <dbReference type="ARBA" id="ARBA00004409"/>
    </source>
</evidence>
<accession>A0A0W4ZL65</accession>
<dbReference type="OrthoDB" id="10257567at2759"/>
<dbReference type="eggNOG" id="KOG0963">
    <property type="taxonomic scope" value="Eukaryota"/>
</dbReference>
<dbReference type="InterPro" id="IPR057476">
    <property type="entry name" value="Cux_N"/>
</dbReference>
<dbReference type="GO" id="GO:0006891">
    <property type="term" value="P:intra-Golgi vesicle-mediated transport"/>
    <property type="evidence" value="ECO:0007669"/>
    <property type="project" value="InterPro"/>
</dbReference>
<evidence type="ECO:0000313" key="14">
    <source>
        <dbReference type="EMBL" id="KTW29124.1"/>
    </source>
</evidence>
<dbReference type="GO" id="GO:0000139">
    <property type="term" value="C:Golgi membrane"/>
    <property type="evidence" value="ECO:0007669"/>
    <property type="project" value="UniProtKB-SubCell"/>
</dbReference>
<dbReference type="GeneID" id="28940916"/>
<evidence type="ECO:0000256" key="2">
    <source>
        <dbReference type="ARBA" id="ARBA00006415"/>
    </source>
</evidence>
<keyword evidence="7" id="KW-0333">Golgi apparatus</keyword>
<feature type="domain" description="Cux N-terminal" evidence="13">
    <location>
        <begin position="4"/>
        <end position="103"/>
    </location>
</feature>
<evidence type="ECO:0000256" key="8">
    <source>
        <dbReference type="ARBA" id="ARBA00023054"/>
    </source>
</evidence>
<evidence type="ECO:0000256" key="4">
    <source>
        <dbReference type="ARBA" id="ARBA00022448"/>
    </source>
</evidence>
<keyword evidence="4" id="KW-0813">Transport</keyword>
<name>A0A0W4ZL65_PNEJ7</name>
<comment type="subcellular location">
    <subcellularLocation>
        <location evidence="1">Golgi apparatus membrane</location>
        <topology evidence="1">Single-pass type IV membrane protein</topology>
    </subcellularLocation>
</comment>
<sequence length="655" mass="77841">MFKQQFLKASEIWKDIDLRSAQKQFDEQGLQIIEKEKESAFHLNNIFSLIFLINIEDFRKLPDEEKLKEIKQILKLYQLGIDNLTNRAKYSEMAFFSMYKQIAIDQTFGNENMNALKAEIAKLKNIIKKHEDSKELKTKLEKLEKQSEIILNEKICQKELEFKKFINEKNEEWLKKETELLKQITEYKESIKDLKISNDIIQAKINTQNDKIDENIMGQLDELKITRSNLEETIYKVHKLENINDTLKLEIEQLKKGKNITLKKKIIELEEQLLFLEKDNNGLLLKIKELTENYEKKEKDHLDISKEANKKLLEAQNEIKNLETKLKEYADYKEIKKELEILKSIEFKDEKDEISDINLSPAINESNADSIQVNNLSLEKLLISKNKKIGDELTLLKVVYKEQEEKINTLKMENETINKSFQEQVLLNQKLEENISQLHNFYKESSYASSIADTLLYPLKETSLKSPRSISYKNPIILSKEENADSLKEQLSINNSLLPIIAQQRDRFKTRNLELEKEIKEQFKTITSLRANIQLLQKDNLKLYEETKYLSQYNKKQKNTEIDLENPQSKSHFVYTNFKKMLFNRYNDIYENTLSPFEKFKTKEYYRSTHRLNLLERFFYAISKTICSNKITRNIFMIYFVFIHILTIFNLYNCN</sequence>
<feature type="coiled-coil region" evidence="10">
    <location>
        <begin position="393"/>
        <end position="420"/>
    </location>
</feature>
<dbReference type="PANTHER" id="PTHR14043">
    <property type="entry name" value="CCAAT DISPLACEMENT PROTEIN-RELATED"/>
    <property type="match status" value="1"/>
</dbReference>
<keyword evidence="8 10" id="KW-0175">Coiled coil</keyword>
<reference evidence="15" key="1">
    <citation type="journal article" date="2016" name="Nat. Commun.">
        <title>Genome analysis of three Pneumocystis species reveals adaptation mechanisms to life exclusively in mammalian hosts.</title>
        <authorList>
            <person name="Ma L."/>
            <person name="Chen Z."/>
            <person name="Huang D.W."/>
            <person name="Kutty G."/>
            <person name="Ishihara M."/>
            <person name="Wang H."/>
            <person name="Abouelleil A."/>
            <person name="Bishop L."/>
            <person name="Davey E."/>
            <person name="Deng R."/>
            <person name="Deng X."/>
            <person name="Fan L."/>
            <person name="Fantoni G."/>
            <person name="Fitzgerald M."/>
            <person name="Gogineni E."/>
            <person name="Goldberg J.M."/>
            <person name="Handley G."/>
            <person name="Hu X."/>
            <person name="Huber C."/>
            <person name="Jiao X."/>
            <person name="Jones K."/>
            <person name="Levin J.Z."/>
            <person name="Liu Y."/>
            <person name="Macdonald P."/>
            <person name="Melnikov A."/>
            <person name="Raley C."/>
            <person name="Sassi M."/>
            <person name="Sherman B.T."/>
            <person name="Song X."/>
            <person name="Sykes S."/>
            <person name="Tran B."/>
            <person name="Walsh L."/>
            <person name="Xia Y."/>
            <person name="Yang J."/>
            <person name="Young S."/>
            <person name="Zeng Q."/>
            <person name="Zheng X."/>
            <person name="Stephens R."/>
            <person name="Nusbaum C."/>
            <person name="Birren B.W."/>
            <person name="Azadi P."/>
            <person name="Lempicki R.A."/>
            <person name="Cuomo C.A."/>
            <person name="Kovacs J.A."/>
        </authorList>
    </citation>
    <scope>NUCLEOTIDE SEQUENCE [LARGE SCALE GENOMIC DNA]</scope>
    <source>
        <strain evidence="15">RU7</strain>
    </source>
</reference>
<evidence type="ECO:0000259" key="12">
    <source>
        <dbReference type="Pfam" id="PF08172"/>
    </source>
</evidence>
<evidence type="ECO:0000259" key="13">
    <source>
        <dbReference type="Pfam" id="PF25398"/>
    </source>
</evidence>
<dbReference type="RefSeq" id="XP_018229233.1">
    <property type="nucleotide sequence ID" value="XM_018374661.1"/>
</dbReference>
<evidence type="ECO:0000256" key="9">
    <source>
        <dbReference type="ARBA" id="ARBA00023136"/>
    </source>
</evidence>
<dbReference type="VEuPathDB" id="FungiDB:T551_02398"/>
<evidence type="ECO:0000313" key="15">
    <source>
        <dbReference type="Proteomes" id="UP000053447"/>
    </source>
</evidence>
<comment type="similarity">
    <text evidence="2">Belongs to the CASP family.</text>
</comment>
<protein>
    <recommendedName>
        <fullName evidence="3">Protein CASP</fullName>
    </recommendedName>
</protein>
<comment type="caution">
    <text evidence="14">The sequence shown here is derived from an EMBL/GenBank/DDBJ whole genome shotgun (WGS) entry which is preliminary data.</text>
</comment>
<dbReference type="EMBL" id="LFWA01000010">
    <property type="protein sequence ID" value="KTW29124.1"/>
    <property type="molecule type" value="Genomic_DNA"/>
</dbReference>
<dbReference type="Pfam" id="PF25398">
    <property type="entry name" value="CUX1_N"/>
    <property type="match status" value="1"/>
</dbReference>
<evidence type="ECO:0000256" key="6">
    <source>
        <dbReference type="ARBA" id="ARBA00022989"/>
    </source>
</evidence>
<organism evidence="14 15">
    <name type="scientific">Pneumocystis jirovecii (strain RU7)</name>
    <name type="common">Human pneumocystis pneumonia agent</name>
    <dbReference type="NCBI Taxonomy" id="1408657"/>
    <lineage>
        <taxon>Eukaryota</taxon>
        <taxon>Fungi</taxon>
        <taxon>Dikarya</taxon>
        <taxon>Ascomycota</taxon>
        <taxon>Taphrinomycotina</taxon>
        <taxon>Pneumocystomycetes</taxon>
        <taxon>Pneumocystaceae</taxon>
        <taxon>Pneumocystis</taxon>
    </lineage>
</organism>
<evidence type="ECO:0000256" key="10">
    <source>
        <dbReference type="SAM" id="Coils"/>
    </source>
</evidence>
<evidence type="ECO:0000256" key="11">
    <source>
        <dbReference type="SAM" id="Phobius"/>
    </source>
</evidence>
<evidence type="ECO:0000256" key="5">
    <source>
        <dbReference type="ARBA" id="ARBA00022692"/>
    </source>
</evidence>
<keyword evidence="5 11" id="KW-0812">Transmembrane</keyword>
<evidence type="ECO:0000256" key="7">
    <source>
        <dbReference type="ARBA" id="ARBA00023034"/>
    </source>
</evidence>
<feature type="coiled-coil region" evidence="10">
    <location>
        <begin position="113"/>
        <end position="153"/>
    </location>
</feature>
<keyword evidence="9 11" id="KW-0472">Membrane</keyword>
<feature type="domain" description="CASP C-terminal" evidence="12">
    <location>
        <begin position="409"/>
        <end position="654"/>
    </location>
</feature>
<feature type="coiled-coil region" evidence="10">
    <location>
        <begin position="237"/>
        <end position="342"/>
    </location>
</feature>
<dbReference type="InterPro" id="IPR012955">
    <property type="entry name" value="CASP_C"/>
</dbReference>
<keyword evidence="6 11" id="KW-1133">Transmembrane helix</keyword>